<proteinExistence type="predicted"/>
<sequence>MCLSENIKKKKTIKTNDASSALLDLRGAQGLLDVGQRHIPVHLAEHFVHVALLGHKESALAIRHGLEEITGQAAGAHLSCKSHPALGVIHHLLNLIYSVASAALDKNIRFFICALRPSMPST</sequence>
<gene>
    <name evidence="1" type="ORF">PGLA2088_LOCUS9558</name>
</gene>
<protein>
    <submittedName>
        <fullName evidence="1">Uncharacterized protein</fullName>
    </submittedName>
</protein>
<comment type="caution">
    <text evidence="1">The sequence shown here is derived from an EMBL/GenBank/DDBJ whole genome shotgun (WGS) entry which is preliminary data.</text>
</comment>
<name>A0A813INH8_POLGL</name>
<evidence type="ECO:0000313" key="1">
    <source>
        <dbReference type="EMBL" id="CAE8652245.1"/>
    </source>
</evidence>
<dbReference type="AlphaFoldDB" id="A0A813INH8"/>
<reference evidence="1" key="1">
    <citation type="submission" date="2021-02" db="EMBL/GenBank/DDBJ databases">
        <authorList>
            <person name="Dougan E. K."/>
            <person name="Rhodes N."/>
            <person name="Thang M."/>
            <person name="Chan C."/>
        </authorList>
    </citation>
    <scope>NUCLEOTIDE SEQUENCE</scope>
</reference>
<evidence type="ECO:0000313" key="2">
    <source>
        <dbReference type="Proteomes" id="UP000626109"/>
    </source>
</evidence>
<organism evidence="1 2">
    <name type="scientific">Polarella glacialis</name>
    <name type="common">Dinoflagellate</name>
    <dbReference type="NCBI Taxonomy" id="89957"/>
    <lineage>
        <taxon>Eukaryota</taxon>
        <taxon>Sar</taxon>
        <taxon>Alveolata</taxon>
        <taxon>Dinophyceae</taxon>
        <taxon>Suessiales</taxon>
        <taxon>Suessiaceae</taxon>
        <taxon>Polarella</taxon>
    </lineage>
</organism>
<dbReference type="EMBL" id="CAJNNW010010578">
    <property type="protein sequence ID" value="CAE8652245.1"/>
    <property type="molecule type" value="Genomic_DNA"/>
</dbReference>
<accession>A0A813INH8</accession>
<dbReference type="Proteomes" id="UP000626109">
    <property type="component" value="Unassembled WGS sequence"/>
</dbReference>